<dbReference type="InterPro" id="IPR029058">
    <property type="entry name" value="AB_hydrolase_fold"/>
</dbReference>
<evidence type="ECO:0000256" key="4">
    <source>
        <dbReference type="ARBA" id="ARBA00022801"/>
    </source>
</evidence>
<keyword evidence="10" id="KW-1185">Reference proteome</keyword>
<dbReference type="GO" id="GO:0008270">
    <property type="term" value="F:zinc ion binding"/>
    <property type="evidence" value="ECO:0007669"/>
    <property type="project" value="UniProtKB-KW"/>
</dbReference>
<keyword evidence="4" id="KW-0378">Hydrolase</keyword>
<dbReference type="Proteomes" id="UP000001357">
    <property type="component" value="Unassembled WGS sequence"/>
</dbReference>
<evidence type="ECO:0000313" key="9">
    <source>
        <dbReference type="EMBL" id="EDQ89827.1"/>
    </source>
</evidence>
<dbReference type="Gene3D" id="3.40.50.1820">
    <property type="entry name" value="alpha/beta hydrolase"/>
    <property type="match status" value="1"/>
</dbReference>
<proteinExistence type="inferred from homology"/>
<dbReference type="OMA" id="CFLEEYD"/>
<dbReference type="RefSeq" id="XP_001745249.1">
    <property type="nucleotide sequence ID" value="XM_001745197.1"/>
</dbReference>
<keyword evidence="5" id="KW-0862">Zinc</keyword>
<comment type="similarity">
    <text evidence="1">Belongs to the AB hydrolase superfamily. AB hydrolase 2 family.</text>
</comment>
<reference evidence="9 10" key="1">
    <citation type="journal article" date="2008" name="Nature">
        <title>The genome of the choanoflagellate Monosiga brevicollis and the origin of metazoans.</title>
        <authorList>
            <consortium name="JGI Sequencing"/>
            <person name="King N."/>
            <person name="Westbrook M.J."/>
            <person name="Young S.L."/>
            <person name="Kuo A."/>
            <person name="Abedin M."/>
            <person name="Chapman J."/>
            <person name="Fairclough S."/>
            <person name="Hellsten U."/>
            <person name="Isogai Y."/>
            <person name="Letunic I."/>
            <person name="Marr M."/>
            <person name="Pincus D."/>
            <person name="Putnam N."/>
            <person name="Rokas A."/>
            <person name="Wright K.J."/>
            <person name="Zuzow R."/>
            <person name="Dirks W."/>
            <person name="Good M."/>
            <person name="Goodstein D."/>
            <person name="Lemons D."/>
            <person name="Li W."/>
            <person name="Lyons J.B."/>
            <person name="Morris A."/>
            <person name="Nichols S."/>
            <person name="Richter D.J."/>
            <person name="Salamov A."/>
            <person name="Bork P."/>
            <person name="Lim W.A."/>
            <person name="Manning G."/>
            <person name="Miller W.T."/>
            <person name="McGinnis W."/>
            <person name="Shapiro H."/>
            <person name="Tjian R."/>
            <person name="Grigoriev I.V."/>
            <person name="Rokhsar D."/>
        </authorList>
    </citation>
    <scope>NUCLEOTIDE SEQUENCE [LARGE SCALE GENOMIC DNA]</scope>
    <source>
        <strain evidence="10">MX1 / ATCC 50154</strain>
    </source>
</reference>
<evidence type="ECO:0000256" key="7">
    <source>
        <dbReference type="SAM" id="MobiDB-lite"/>
    </source>
</evidence>
<sequence>MVFKPACAACGRVLEQALQCSRCKASYYCNRECQRLQWKEHKRVCRPPTAETPGGGGSGSSSEKTKGVAPPRAFKDRVTRTSFRDFPNAEWLPAPQRHRPDRPAPNLLILLHGLGDDEQKFAALGRNMALPGMEVLSVRGPYVVPPGDMGFGWYPAYEADGELIKGKPGEQRRIAGLDAAVQRLHGLLDELTGMGWHMRGVFLLGFGQGALTALDAGLSYRQLLGGVMALSGGCFLEEYDDTGLEALAQARGWQQAELPLHVTHLTAPVYLPMERAITQATLLKPWCKKLIFHSYTDSQLLASEAQVRELFEYLSPLMVTSLHEMSLNGEVHEVASVQ</sequence>
<dbReference type="InterPro" id="IPR002893">
    <property type="entry name" value="Znf_MYND"/>
</dbReference>
<dbReference type="eggNOG" id="KOG2112">
    <property type="taxonomic scope" value="Eukaryota"/>
</dbReference>
<evidence type="ECO:0000256" key="3">
    <source>
        <dbReference type="ARBA" id="ARBA00022771"/>
    </source>
</evidence>
<organism evidence="9 10">
    <name type="scientific">Monosiga brevicollis</name>
    <name type="common">Choanoflagellate</name>
    <dbReference type="NCBI Taxonomy" id="81824"/>
    <lineage>
        <taxon>Eukaryota</taxon>
        <taxon>Choanoflagellata</taxon>
        <taxon>Craspedida</taxon>
        <taxon>Salpingoecidae</taxon>
        <taxon>Monosiga</taxon>
    </lineage>
</organism>
<dbReference type="AlphaFoldDB" id="A9UYA7"/>
<evidence type="ECO:0000313" key="10">
    <source>
        <dbReference type="Proteomes" id="UP000001357"/>
    </source>
</evidence>
<protein>
    <recommendedName>
        <fullName evidence="8">MYND-type domain-containing protein</fullName>
    </recommendedName>
</protein>
<dbReference type="InterPro" id="IPR003140">
    <property type="entry name" value="PLipase/COase/thioEstase"/>
</dbReference>
<dbReference type="PROSITE" id="PS50865">
    <property type="entry name" value="ZF_MYND_2"/>
    <property type="match status" value="1"/>
</dbReference>
<dbReference type="GO" id="GO:0008474">
    <property type="term" value="F:palmitoyl-(protein) hydrolase activity"/>
    <property type="evidence" value="ECO:0000318"/>
    <property type="project" value="GO_Central"/>
</dbReference>
<evidence type="ECO:0000256" key="6">
    <source>
        <dbReference type="PROSITE-ProRule" id="PRU00134"/>
    </source>
</evidence>
<feature type="domain" description="MYND-type" evidence="8">
    <location>
        <begin position="7"/>
        <end position="45"/>
    </location>
</feature>
<feature type="region of interest" description="Disordered" evidence="7">
    <location>
        <begin position="46"/>
        <end position="74"/>
    </location>
</feature>
<evidence type="ECO:0000256" key="5">
    <source>
        <dbReference type="ARBA" id="ARBA00022833"/>
    </source>
</evidence>
<gene>
    <name evidence="9" type="ORF">MONBRDRAFT_7779</name>
</gene>
<dbReference type="Pfam" id="PF02230">
    <property type="entry name" value="Abhydrolase_2"/>
    <property type="match status" value="1"/>
</dbReference>
<keyword evidence="3 6" id="KW-0863">Zinc-finger</keyword>
<keyword evidence="2" id="KW-0479">Metal-binding</keyword>
<dbReference type="PANTHER" id="PTHR10655">
    <property type="entry name" value="LYSOPHOSPHOLIPASE-RELATED"/>
    <property type="match status" value="1"/>
</dbReference>
<dbReference type="InterPro" id="IPR050565">
    <property type="entry name" value="LYPA1-2/EST-like"/>
</dbReference>
<dbReference type="GO" id="GO:0005737">
    <property type="term" value="C:cytoplasm"/>
    <property type="evidence" value="ECO:0000318"/>
    <property type="project" value="GO_Central"/>
</dbReference>
<dbReference type="KEGG" id="mbr:MONBRDRAFT_7779"/>
<name>A9UYA7_MONBE</name>
<dbReference type="EMBL" id="CH991549">
    <property type="protein sequence ID" value="EDQ89827.1"/>
    <property type="molecule type" value="Genomic_DNA"/>
</dbReference>
<dbReference type="PANTHER" id="PTHR10655:SF17">
    <property type="entry name" value="LYSOPHOSPHOLIPASE-LIKE PROTEIN 1"/>
    <property type="match status" value="1"/>
</dbReference>
<dbReference type="GeneID" id="5890595"/>
<dbReference type="Pfam" id="PF01753">
    <property type="entry name" value="zf-MYND"/>
    <property type="match status" value="1"/>
</dbReference>
<evidence type="ECO:0000259" key="8">
    <source>
        <dbReference type="PROSITE" id="PS50865"/>
    </source>
</evidence>
<dbReference type="SUPFAM" id="SSF144232">
    <property type="entry name" value="HIT/MYND zinc finger-like"/>
    <property type="match status" value="1"/>
</dbReference>
<evidence type="ECO:0000256" key="1">
    <source>
        <dbReference type="ARBA" id="ARBA00006499"/>
    </source>
</evidence>
<dbReference type="PROSITE" id="PS01360">
    <property type="entry name" value="ZF_MYND_1"/>
    <property type="match status" value="1"/>
</dbReference>
<dbReference type="SUPFAM" id="SSF53474">
    <property type="entry name" value="alpha/beta-Hydrolases"/>
    <property type="match status" value="1"/>
</dbReference>
<dbReference type="InParanoid" id="A9UYA7"/>
<accession>A9UYA7</accession>
<evidence type="ECO:0000256" key="2">
    <source>
        <dbReference type="ARBA" id="ARBA00022723"/>
    </source>
</evidence>
<dbReference type="Gene3D" id="6.10.140.2220">
    <property type="match status" value="1"/>
</dbReference>
<dbReference type="STRING" id="81824.A9UYA7"/>